<dbReference type="GO" id="GO:0042127">
    <property type="term" value="P:regulation of cell population proliferation"/>
    <property type="evidence" value="ECO:0007669"/>
    <property type="project" value="TreeGrafter"/>
</dbReference>
<keyword evidence="6" id="KW-0539">Nucleus</keyword>
<evidence type="ECO:0000259" key="8">
    <source>
        <dbReference type="Pfam" id="PF03299"/>
    </source>
</evidence>
<dbReference type="GO" id="GO:0005634">
    <property type="term" value="C:nucleus"/>
    <property type="evidence" value="ECO:0007669"/>
    <property type="project" value="UniProtKB-SubCell"/>
</dbReference>
<dbReference type="GO" id="GO:0000977">
    <property type="term" value="F:RNA polymerase II transcription regulatory region sequence-specific DNA binding"/>
    <property type="evidence" value="ECO:0007669"/>
    <property type="project" value="TreeGrafter"/>
</dbReference>
<organism evidence="9 10">
    <name type="scientific">Caenorhabditis nigoni</name>
    <dbReference type="NCBI Taxonomy" id="1611254"/>
    <lineage>
        <taxon>Eukaryota</taxon>
        <taxon>Metazoa</taxon>
        <taxon>Ecdysozoa</taxon>
        <taxon>Nematoda</taxon>
        <taxon>Chromadorea</taxon>
        <taxon>Rhabditida</taxon>
        <taxon>Rhabditina</taxon>
        <taxon>Rhabditomorpha</taxon>
        <taxon>Rhabditoidea</taxon>
        <taxon>Rhabditidae</taxon>
        <taxon>Peloderinae</taxon>
        <taxon>Caenorhabditis</taxon>
    </lineage>
</organism>
<reference evidence="10" key="1">
    <citation type="submission" date="2017-10" db="EMBL/GenBank/DDBJ databases">
        <title>Rapid genome shrinkage in a self-fertile nematode reveals novel sperm competition proteins.</title>
        <authorList>
            <person name="Yin D."/>
            <person name="Schwarz E.M."/>
            <person name="Thomas C.G."/>
            <person name="Felde R.L."/>
            <person name="Korf I.F."/>
            <person name="Cutter A.D."/>
            <person name="Schartner C.M."/>
            <person name="Ralston E.J."/>
            <person name="Meyer B.J."/>
            <person name="Haag E.S."/>
        </authorList>
    </citation>
    <scope>NUCLEOTIDE SEQUENCE [LARGE SCALE GENOMIC DNA]</scope>
    <source>
        <strain evidence="10">JU1422</strain>
    </source>
</reference>
<gene>
    <name evidence="9" type="primary">Cnig_chr_II.g4847</name>
    <name evidence="9" type="ORF">B9Z55_004847</name>
</gene>
<dbReference type="InterPro" id="IPR013854">
    <property type="entry name" value="TF_AP2_C"/>
</dbReference>
<name>A0A2G5UYC8_9PELO</name>
<comment type="subcellular location">
    <subcellularLocation>
        <location evidence="1">Nucleus</location>
    </subcellularLocation>
</comment>
<evidence type="ECO:0000256" key="4">
    <source>
        <dbReference type="ARBA" id="ARBA00023125"/>
    </source>
</evidence>
<dbReference type="GO" id="GO:0000981">
    <property type="term" value="F:DNA-binding transcription factor activity, RNA polymerase II-specific"/>
    <property type="evidence" value="ECO:0007669"/>
    <property type="project" value="TreeGrafter"/>
</dbReference>
<dbReference type="InterPro" id="IPR004979">
    <property type="entry name" value="TF_AP2"/>
</dbReference>
<comment type="caution">
    <text evidence="9">The sequence shown here is derived from an EMBL/GenBank/DDBJ whole genome shotgun (WGS) entry which is preliminary data.</text>
</comment>
<feature type="region of interest" description="Disordered" evidence="7">
    <location>
        <begin position="1"/>
        <end position="43"/>
    </location>
</feature>
<dbReference type="AlphaFoldDB" id="A0A2G5UYC8"/>
<feature type="compositionally biased region" description="Low complexity" evidence="7">
    <location>
        <begin position="16"/>
        <end position="29"/>
    </location>
</feature>
<sequence length="489" mass="54992">MSFDSSLHTDYSQHYPMPASSDAPSTSTPSRKRQAPRGDMENQPKYTLLESAGAKAPAPAPYAPENGYMMYNLFQDHFYPNYSNFYMDHQNQYYMALPAPPPREVTPPMAQQTVPQHSTPTEPAAVGSMMYTPESLENTPVTYPVVPAAPQNGQNYQMALDTYRQAQPETAVVPATTTTTTSKKIQKRVAKNSEPFLLHMWGLKIPAGSAHGNAPLIFPTFSVDHPLNDGKIVVHDGKDPVEVDGRLPIVGRRSKMNLTVGELRRRVGAPENMNMSAMYAYFRKSKKKETMQQVKGILERHQIEIPHMQRKRKWSRFTPMLEEECSRLAEDMGKLYEKYLPAATLAEQMVMDMLGKGCTLDKCLRFLTNTEKIMAKIVKTLESRQPALTNKEEKLKNNRLDVSYHVFSLLTHGFGHPISILHYEGYHKIVEFAITIAQNMIKGTHNLTFEAAGNAKPFVVMSDAKWAEQCAARASKQALIAQNFNNVSC</sequence>
<evidence type="ECO:0000256" key="1">
    <source>
        <dbReference type="ARBA" id="ARBA00004123"/>
    </source>
</evidence>
<dbReference type="PANTHER" id="PTHR10812">
    <property type="entry name" value="TRANSCRIPTION FACTOR AP-2"/>
    <property type="match status" value="1"/>
</dbReference>
<proteinExistence type="inferred from homology"/>
<feature type="domain" description="Transcription factor AP-2 C-terminal" evidence="8">
    <location>
        <begin position="242"/>
        <end position="431"/>
    </location>
</feature>
<dbReference type="OrthoDB" id="5876408at2759"/>
<keyword evidence="10" id="KW-1185">Reference proteome</keyword>
<keyword evidence="5" id="KW-0804">Transcription</keyword>
<evidence type="ECO:0000256" key="2">
    <source>
        <dbReference type="ARBA" id="ARBA00007770"/>
    </source>
</evidence>
<accession>A0A2G5UYC8</accession>
<dbReference type="EMBL" id="PDUG01000002">
    <property type="protein sequence ID" value="PIC44500.1"/>
    <property type="molecule type" value="Genomic_DNA"/>
</dbReference>
<protein>
    <recommendedName>
        <fullName evidence="8">Transcription factor AP-2 C-terminal domain-containing protein</fullName>
    </recommendedName>
</protein>
<dbReference type="Proteomes" id="UP000230233">
    <property type="component" value="Chromosome II"/>
</dbReference>
<keyword evidence="3" id="KW-0805">Transcription regulation</keyword>
<evidence type="ECO:0000313" key="9">
    <source>
        <dbReference type="EMBL" id="PIC44500.1"/>
    </source>
</evidence>
<feature type="compositionally biased region" description="Polar residues" evidence="7">
    <location>
        <begin position="1"/>
        <end position="12"/>
    </location>
</feature>
<evidence type="ECO:0000256" key="5">
    <source>
        <dbReference type="ARBA" id="ARBA00023163"/>
    </source>
</evidence>
<evidence type="ECO:0000256" key="3">
    <source>
        <dbReference type="ARBA" id="ARBA00023015"/>
    </source>
</evidence>
<keyword evidence="4" id="KW-0238">DNA-binding</keyword>
<evidence type="ECO:0000256" key="6">
    <source>
        <dbReference type="ARBA" id="ARBA00023242"/>
    </source>
</evidence>
<dbReference type="Pfam" id="PF03299">
    <property type="entry name" value="TF_AP-2"/>
    <property type="match status" value="1"/>
</dbReference>
<evidence type="ECO:0000256" key="7">
    <source>
        <dbReference type="SAM" id="MobiDB-lite"/>
    </source>
</evidence>
<evidence type="ECO:0000313" key="10">
    <source>
        <dbReference type="Proteomes" id="UP000230233"/>
    </source>
</evidence>
<dbReference type="PANTHER" id="PTHR10812:SF16">
    <property type="entry name" value="TRANSCRIPTION FACTOR AP-2 C-TERMINAL DOMAIN-CONTAINING PROTEIN-RELATED"/>
    <property type="match status" value="1"/>
</dbReference>
<comment type="similarity">
    <text evidence="2">Belongs to the AP-2 family.</text>
</comment>
<dbReference type="STRING" id="1611254.A0A2G5UYC8"/>